<comment type="caution">
    <text evidence="13">The sequence shown here is derived from an EMBL/GenBank/DDBJ whole genome shotgun (WGS) entry which is preliminary data.</text>
</comment>
<evidence type="ECO:0000256" key="7">
    <source>
        <dbReference type="ARBA" id="ARBA00023125"/>
    </source>
</evidence>
<name>A0A821R9Z2_9NEOP</name>
<evidence type="ECO:0000259" key="12">
    <source>
        <dbReference type="PROSITE" id="PS50157"/>
    </source>
</evidence>
<evidence type="ECO:0000256" key="3">
    <source>
        <dbReference type="ARBA" id="ARBA00022737"/>
    </source>
</evidence>
<feature type="domain" description="C2H2-type" evidence="12">
    <location>
        <begin position="238"/>
        <end position="265"/>
    </location>
</feature>
<dbReference type="GO" id="GO:0000978">
    <property type="term" value="F:RNA polymerase II cis-regulatory region sequence-specific DNA binding"/>
    <property type="evidence" value="ECO:0007669"/>
    <property type="project" value="TreeGrafter"/>
</dbReference>
<evidence type="ECO:0000256" key="10">
    <source>
        <dbReference type="PROSITE-ProRule" id="PRU00042"/>
    </source>
</evidence>
<dbReference type="PANTHER" id="PTHR46105:SF5">
    <property type="entry name" value="ZINC FINGER AND BTB DOMAIN-CONTAINING PROTEIN 44 ISOFORM X1"/>
    <property type="match status" value="1"/>
</dbReference>
<dbReference type="Proteomes" id="UP000663880">
    <property type="component" value="Unassembled WGS sequence"/>
</dbReference>
<feature type="compositionally biased region" description="Low complexity" evidence="11">
    <location>
        <begin position="131"/>
        <end position="145"/>
    </location>
</feature>
<keyword evidence="8" id="KW-0804">Transcription</keyword>
<feature type="compositionally biased region" description="Basic and acidic residues" evidence="11">
    <location>
        <begin position="147"/>
        <end position="157"/>
    </location>
</feature>
<keyword evidence="14" id="KW-1185">Reference proteome</keyword>
<feature type="domain" description="C2H2-type" evidence="12">
    <location>
        <begin position="266"/>
        <end position="293"/>
    </location>
</feature>
<keyword evidence="2" id="KW-0479">Metal-binding</keyword>
<reference evidence="13" key="1">
    <citation type="submission" date="2021-02" db="EMBL/GenBank/DDBJ databases">
        <authorList>
            <person name="Steward A R."/>
        </authorList>
    </citation>
    <scope>NUCLEOTIDE SEQUENCE</scope>
</reference>
<accession>A0A821R9Z2</accession>
<feature type="domain" description="C2H2-type" evidence="12">
    <location>
        <begin position="210"/>
        <end position="237"/>
    </location>
</feature>
<dbReference type="InterPro" id="IPR013087">
    <property type="entry name" value="Znf_C2H2_type"/>
</dbReference>
<dbReference type="PROSITE" id="PS50157">
    <property type="entry name" value="ZINC_FINGER_C2H2_2"/>
    <property type="match status" value="5"/>
</dbReference>
<dbReference type="SMART" id="SM00355">
    <property type="entry name" value="ZnF_C2H2"/>
    <property type="match status" value="5"/>
</dbReference>
<dbReference type="EMBL" id="CAJOBZ010000013">
    <property type="protein sequence ID" value="CAF4840153.1"/>
    <property type="molecule type" value="Genomic_DNA"/>
</dbReference>
<dbReference type="FunFam" id="3.30.160.60:FF:000478">
    <property type="entry name" value="Zinc finger protein 133"/>
    <property type="match status" value="1"/>
</dbReference>
<evidence type="ECO:0000313" key="14">
    <source>
        <dbReference type="Proteomes" id="UP000663880"/>
    </source>
</evidence>
<dbReference type="OrthoDB" id="6077919at2759"/>
<keyword evidence="6" id="KW-0805">Transcription regulation</keyword>
<dbReference type="PANTHER" id="PTHR46105">
    <property type="entry name" value="AGAP004733-PA"/>
    <property type="match status" value="1"/>
</dbReference>
<evidence type="ECO:0000256" key="9">
    <source>
        <dbReference type="ARBA" id="ARBA00023242"/>
    </source>
</evidence>
<dbReference type="InterPro" id="IPR050457">
    <property type="entry name" value="ZnFinger_BTB_dom_contain"/>
</dbReference>
<dbReference type="PROSITE" id="PS00028">
    <property type="entry name" value="ZINC_FINGER_C2H2_1"/>
    <property type="match status" value="5"/>
</dbReference>
<dbReference type="FunFam" id="3.30.160.60:FF:001289">
    <property type="entry name" value="Zinc finger protein 574"/>
    <property type="match status" value="1"/>
</dbReference>
<keyword evidence="7" id="KW-0238">DNA-binding</keyword>
<evidence type="ECO:0000313" key="13">
    <source>
        <dbReference type="EMBL" id="CAF4840153.1"/>
    </source>
</evidence>
<dbReference type="GO" id="GO:0000981">
    <property type="term" value="F:DNA-binding transcription factor activity, RNA polymerase II-specific"/>
    <property type="evidence" value="ECO:0007669"/>
    <property type="project" value="TreeGrafter"/>
</dbReference>
<feature type="region of interest" description="Disordered" evidence="11">
    <location>
        <begin position="131"/>
        <end position="157"/>
    </location>
</feature>
<dbReference type="Pfam" id="PF13912">
    <property type="entry name" value="zf-C2H2_6"/>
    <property type="match status" value="1"/>
</dbReference>
<dbReference type="SUPFAM" id="SSF57667">
    <property type="entry name" value="beta-beta-alpha zinc fingers"/>
    <property type="match status" value="3"/>
</dbReference>
<gene>
    <name evidence="13" type="ORF">PMACD_LOCUS6084</name>
</gene>
<dbReference type="GO" id="GO:0005634">
    <property type="term" value="C:nucleus"/>
    <property type="evidence" value="ECO:0007669"/>
    <property type="project" value="UniProtKB-SubCell"/>
</dbReference>
<evidence type="ECO:0000256" key="4">
    <source>
        <dbReference type="ARBA" id="ARBA00022771"/>
    </source>
</evidence>
<dbReference type="Pfam" id="PF00096">
    <property type="entry name" value="zf-C2H2"/>
    <property type="match status" value="3"/>
</dbReference>
<keyword evidence="4 10" id="KW-0863">Zinc-finger</keyword>
<evidence type="ECO:0000256" key="1">
    <source>
        <dbReference type="ARBA" id="ARBA00004123"/>
    </source>
</evidence>
<keyword evidence="3" id="KW-0677">Repeat</keyword>
<evidence type="ECO:0000256" key="11">
    <source>
        <dbReference type="SAM" id="MobiDB-lite"/>
    </source>
</evidence>
<evidence type="ECO:0000256" key="6">
    <source>
        <dbReference type="ARBA" id="ARBA00023015"/>
    </source>
</evidence>
<keyword evidence="5" id="KW-0862">Zinc</keyword>
<feature type="domain" description="C2H2-type" evidence="12">
    <location>
        <begin position="182"/>
        <end position="209"/>
    </location>
</feature>
<protein>
    <recommendedName>
        <fullName evidence="12">C2H2-type domain-containing protein</fullName>
    </recommendedName>
</protein>
<keyword evidence="9" id="KW-0539">Nucleus</keyword>
<evidence type="ECO:0000256" key="8">
    <source>
        <dbReference type="ARBA" id="ARBA00023163"/>
    </source>
</evidence>
<organism evidence="13 14">
    <name type="scientific">Pieris macdunnoughi</name>
    <dbReference type="NCBI Taxonomy" id="345717"/>
    <lineage>
        <taxon>Eukaryota</taxon>
        <taxon>Metazoa</taxon>
        <taxon>Ecdysozoa</taxon>
        <taxon>Arthropoda</taxon>
        <taxon>Hexapoda</taxon>
        <taxon>Insecta</taxon>
        <taxon>Pterygota</taxon>
        <taxon>Neoptera</taxon>
        <taxon>Endopterygota</taxon>
        <taxon>Lepidoptera</taxon>
        <taxon>Glossata</taxon>
        <taxon>Ditrysia</taxon>
        <taxon>Papilionoidea</taxon>
        <taxon>Pieridae</taxon>
        <taxon>Pierinae</taxon>
        <taxon>Pieris</taxon>
    </lineage>
</organism>
<evidence type="ECO:0000256" key="2">
    <source>
        <dbReference type="ARBA" id="ARBA00022723"/>
    </source>
</evidence>
<feature type="domain" description="C2H2-type" evidence="12">
    <location>
        <begin position="294"/>
        <end position="322"/>
    </location>
</feature>
<dbReference type="AlphaFoldDB" id="A0A821R9Z2"/>
<feature type="region of interest" description="Disordered" evidence="11">
    <location>
        <begin position="335"/>
        <end position="358"/>
    </location>
</feature>
<evidence type="ECO:0000256" key="5">
    <source>
        <dbReference type="ARBA" id="ARBA00022833"/>
    </source>
</evidence>
<proteinExistence type="predicted"/>
<dbReference type="GO" id="GO:0008270">
    <property type="term" value="F:zinc ion binding"/>
    <property type="evidence" value="ECO:0007669"/>
    <property type="project" value="UniProtKB-KW"/>
</dbReference>
<dbReference type="Gene3D" id="3.30.160.60">
    <property type="entry name" value="Classic Zinc Finger"/>
    <property type="match status" value="5"/>
</dbReference>
<dbReference type="FunFam" id="3.30.160.60:FF:000624">
    <property type="entry name" value="zinc finger protein 697"/>
    <property type="match status" value="1"/>
</dbReference>
<sequence>MFSDEEIKSDSGFMRPDDELISIQEVCLVDKYDKKDFGFNTEPVLFNSGRSNLDVGRFFRDGFCESLEQQQAKFAWTEEDGNIASLFSSSAFGAGSSKELDDALNTEFKETDTSTESNEWKNNGVVFKTKSTNSNAVSSTSGNSSGERPKGKNACKIDKEDPRSRLHFVKYIKTHGRTIKLWECGICSREFQHQYTLMRHLPTHTDERNYHCDECSKSFRQLSTLSQHRAIHSAERPYSCEVCKKTFNRVSTLISHRKTHSEEKPYRCHICPKGFHQKGNLRNHLFTHTNERPYRCNICKKGYNQQSNLVCHKNKAHPDNKETISIERISCQTLPSTSKAKPTSKPRPECEVSSSMSPETAKQLNTSFSGLWSGGVIVDPIKTYHMSVAVATRQTPFALLQDDNGVKVLVKVVDTELLGGKQMLVPATAEDLRVGGKIVLKDQDSQDIQIESVSKESALQIRVPVVATVVPKIAPGGELHLAVEEPHHAYHSALSTHNKGSCITSEAHASCSKNVENETIVIKKEIPSTSEIEGFQHVSSSGPVILSSYSLLPPAPSPPLDYIPLDLFESMACMPMGPQITTVNIDQPPSDESDIFITKFEEFYQFHLVQMFLLVRSTRLKKQCHTSLELETATNPLELRRLQCYSDGR</sequence>
<dbReference type="InterPro" id="IPR036236">
    <property type="entry name" value="Znf_C2H2_sf"/>
</dbReference>
<comment type="subcellular location">
    <subcellularLocation>
        <location evidence="1">Nucleus</location>
    </subcellularLocation>
</comment>